<reference evidence="3" key="1">
    <citation type="submission" date="2020-08" db="EMBL/GenBank/DDBJ databases">
        <title>Multicomponent nature underlies the extraordinary mechanical properties of spider dragline silk.</title>
        <authorList>
            <person name="Kono N."/>
            <person name="Nakamura H."/>
            <person name="Mori M."/>
            <person name="Yoshida Y."/>
            <person name="Ohtoshi R."/>
            <person name="Malay A.D."/>
            <person name="Moran D.A.P."/>
            <person name="Tomita M."/>
            <person name="Numata K."/>
            <person name="Arakawa K."/>
        </authorList>
    </citation>
    <scope>NUCLEOTIDE SEQUENCE</scope>
</reference>
<keyword evidence="4" id="KW-1185">Reference proteome</keyword>
<dbReference type="GO" id="GO:1904115">
    <property type="term" value="C:axon cytoplasm"/>
    <property type="evidence" value="ECO:0007669"/>
    <property type="project" value="GOC"/>
</dbReference>
<dbReference type="OrthoDB" id="6418667at2759"/>
<accession>A0A8X6NY95</accession>
<dbReference type="InterPro" id="IPR001849">
    <property type="entry name" value="PH_domain"/>
</dbReference>
<evidence type="ECO:0000256" key="1">
    <source>
        <dbReference type="SAM" id="MobiDB-lite"/>
    </source>
</evidence>
<dbReference type="CDD" id="cd01233">
    <property type="entry name" value="PH_KIFIA_KIFIB"/>
    <property type="match status" value="1"/>
</dbReference>
<dbReference type="FunFam" id="2.30.29.30:FF:000204">
    <property type="entry name" value="kinesin-like protein unc-104 isoform X6"/>
    <property type="match status" value="1"/>
</dbReference>
<sequence length="269" mass="30210">AKASSDGSCFPTSALVLSPTSPTTSNRLIVDESVYAPWEMTESERELALKIVSLINSHIPSKPPPTPYTKDELTTPTEEVDVISRSSSVHSSMASSSSQDSFLRTLHMDKYNGMNEEDRSNLVPSRSSSVPPSHRNSGRFLYVAEVEEIRVSPVVSRKGYLNCLDDKTKGWVKHWVVVRRPYVFVYKNEKDPVERGMINLATAQVEYSEDQEAMLKVPNTFSVVTKHRGFLLQTLGDKEVYEWLYAINPLLAGQIRSKLSRRRPISATT</sequence>
<name>A0A8X6NY95_NEPPI</name>
<dbReference type="EMBL" id="BMAW01110243">
    <property type="protein sequence ID" value="GFT42235.1"/>
    <property type="molecule type" value="Genomic_DNA"/>
</dbReference>
<evidence type="ECO:0000259" key="2">
    <source>
        <dbReference type="PROSITE" id="PS50003"/>
    </source>
</evidence>
<dbReference type="GO" id="GO:0048490">
    <property type="term" value="P:anterograde synaptic vesicle transport"/>
    <property type="evidence" value="ECO:0007669"/>
    <property type="project" value="UniProtKB-ARBA"/>
</dbReference>
<dbReference type="InterPro" id="IPR049780">
    <property type="entry name" value="PH_KIFIA_KIFIB"/>
</dbReference>
<proteinExistence type="predicted"/>
<dbReference type="Gene3D" id="2.30.29.30">
    <property type="entry name" value="Pleckstrin-homology domain (PH domain)/Phosphotyrosine-binding domain (PTB)"/>
    <property type="match status" value="1"/>
</dbReference>
<feature type="compositionally biased region" description="Low complexity" evidence="1">
    <location>
        <begin position="121"/>
        <end position="135"/>
    </location>
</feature>
<dbReference type="InterPro" id="IPR011993">
    <property type="entry name" value="PH-like_dom_sf"/>
</dbReference>
<dbReference type="GO" id="GO:0005547">
    <property type="term" value="F:phosphatidylinositol-3,4,5-trisphosphate binding"/>
    <property type="evidence" value="ECO:0007669"/>
    <property type="project" value="TreeGrafter"/>
</dbReference>
<dbReference type="AlphaFoldDB" id="A0A8X6NY95"/>
<dbReference type="SUPFAM" id="SSF50729">
    <property type="entry name" value="PH domain-like"/>
    <property type="match status" value="1"/>
</dbReference>
<feature type="domain" description="PH" evidence="2">
    <location>
        <begin position="154"/>
        <end position="252"/>
    </location>
</feature>
<evidence type="ECO:0000313" key="4">
    <source>
        <dbReference type="Proteomes" id="UP000887013"/>
    </source>
</evidence>
<dbReference type="PROSITE" id="PS50003">
    <property type="entry name" value="PH_DOMAIN"/>
    <property type="match status" value="1"/>
</dbReference>
<protein>
    <submittedName>
        <fullName evidence="3">Kinesin-like protein unc-104</fullName>
    </submittedName>
</protein>
<organism evidence="3 4">
    <name type="scientific">Nephila pilipes</name>
    <name type="common">Giant wood spider</name>
    <name type="synonym">Nephila maculata</name>
    <dbReference type="NCBI Taxonomy" id="299642"/>
    <lineage>
        <taxon>Eukaryota</taxon>
        <taxon>Metazoa</taxon>
        <taxon>Ecdysozoa</taxon>
        <taxon>Arthropoda</taxon>
        <taxon>Chelicerata</taxon>
        <taxon>Arachnida</taxon>
        <taxon>Araneae</taxon>
        <taxon>Araneomorphae</taxon>
        <taxon>Entelegynae</taxon>
        <taxon>Araneoidea</taxon>
        <taxon>Nephilidae</taxon>
        <taxon>Nephila</taxon>
    </lineage>
</organism>
<dbReference type="Pfam" id="PF00169">
    <property type="entry name" value="PH"/>
    <property type="match status" value="1"/>
</dbReference>
<gene>
    <name evidence="3" type="primary">unc-104</name>
    <name evidence="3" type="ORF">NPIL_71741</name>
</gene>
<dbReference type="PANTHER" id="PTHR45899">
    <property type="entry name" value="RHO GTPASE ACTIVATING PROTEIN AT 15B, ISOFORM C"/>
    <property type="match status" value="1"/>
</dbReference>
<dbReference type="InterPro" id="IPR052227">
    <property type="entry name" value="Arf-Rho-GAP_ANK-PH_domain"/>
</dbReference>
<evidence type="ECO:0000313" key="3">
    <source>
        <dbReference type="EMBL" id="GFT42235.1"/>
    </source>
</evidence>
<comment type="caution">
    <text evidence="3">The sequence shown here is derived from an EMBL/GenBank/DDBJ whole genome shotgun (WGS) entry which is preliminary data.</text>
</comment>
<dbReference type="SMART" id="SM00233">
    <property type="entry name" value="PH"/>
    <property type="match status" value="1"/>
</dbReference>
<feature type="region of interest" description="Disordered" evidence="1">
    <location>
        <begin position="114"/>
        <end position="135"/>
    </location>
</feature>
<dbReference type="PANTHER" id="PTHR45899:SF2">
    <property type="entry name" value="RHO GTPASE ACTIVATING PROTEIN AT 15B, ISOFORM C"/>
    <property type="match status" value="1"/>
</dbReference>
<dbReference type="Proteomes" id="UP000887013">
    <property type="component" value="Unassembled WGS sequence"/>
</dbReference>
<feature type="non-terminal residue" evidence="3">
    <location>
        <position position="269"/>
    </location>
</feature>